<keyword evidence="5" id="KW-1185">Reference proteome</keyword>
<dbReference type="PANTHER" id="PTHR11133">
    <property type="entry name" value="SACCHAROPINE DEHYDROGENASE"/>
    <property type="match status" value="1"/>
</dbReference>
<dbReference type="RefSeq" id="WP_077374222.1">
    <property type="nucleotide sequence ID" value="NZ_FTPD01000005.1"/>
</dbReference>
<dbReference type="EMBL" id="FTPD01000005">
    <property type="protein sequence ID" value="SIT53850.1"/>
    <property type="molecule type" value="Genomic_DNA"/>
</dbReference>
<feature type="domain" description="Saccharopine dehydrogenase-like C-terminal" evidence="3">
    <location>
        <begin position="125"/>
        <end position="378"/>
    </location>
</feature>
<dbReference type="InterPro" id="IPR005097">
    <property type="entry name" value="Sacchrp_dh_NADP-bd"/>
</dbReference>
<dbReference type="Gene3D" id="3.30.360.10">
    <property type="entry name" value="Dihydrodipicolinate Reductase, domain 2"/>
    <property type="match status" value="1"/>
</dbReference>
<gene>
    <name evidence="4" type="ORF">BQ8794_130334</name>
</gene>
<dbReference type="SUPFAM" id="SSF51735">
    <property type="entry name" value="NAD(P)-binding Rossmann-fold domains"/>
    <property type="match status" value="1"/>
</dbReference>
<feature type="domain" description="Saccharopine dehydrogenase NADP binding" evidence="2">
    <location>
        <begin position="3"/>
        <end position="121"/>
    </location>
</feature>
<dbReference type="InterPro" id="IPR051168">
    <property type="entry name" value="AASS"/>
</dbReference>
<evidence type="ECO:0000259" key="3">
    <source>
        <dbReference type="Pfam" id="PF16653"/>
    </source>
</evidence>
<dbReference type="STRING" id="1631249.BQ8794_130334"/>
<name>A0A1R3V1T8_9HYPH</name>
<dbReference type="GO" id="GO:0016491">
    <property type="term" value="F:oxidoreductase activity"/>
    <property type="evidence" value="ECO:0007669"/>
    <property type="project" value="UniProtKB-KW"/>
</dbReference>
<accession>A0A1R3V1T8</accession>
<dbReference type="InterPro" id="IPR032095">
    <property type="entry name" value="Sacchrp_dh-like_C"/>
</dbReference>
<proteinExistence type="predicted"/>
<evidence type="ECO:0000313" key="5">
    <source>
        <dbReference type="Proteomes" id="UP000188388"/>
    </source>
</evidence>
<organism evidence="4 5">
    <name type="scientific">Mesorhizobium prunaredense</name>
    <dbReference type="NCBI Taxonomy" id="1631249"/>
    <lineage>
        <taxon>Bacteria</taxon>
        <taxon>Pseudomonadati</taxon>
        <taxon>Pseudomonadota</taxon>
        <taxon>Alphaproteobacteria</taxon>
        <taxon>Hyphomicrobiales</taxon>
        <taxon>Phyllobacteriaceae</taxon>
        <taxon>Mesorhizobium</taxon>
    </lineage>
</organism>
<reference evidence="5" key="1">
    <citation type="submission" date="2017-01" db="EMBL/GenBank/DDBJ databases">
        <authorList>
            <person name="Brunel B."/>
        </authorList>
    </citation>
    <scope>NUCLEOTIDE SEQUENCE [LARGE SCALE GENOMIC DNA]</scope>
</reference>
<protein>
    <submittedName>
        <fullName evidence="4">Putative lysine oxoglutarate reductase/saccharopine dehydrogenase</fullName>
    </submittedName>
</protein>
<keyword evidence="1" id="KW-0560">Oxidoreductase</keyword>
<evidence type="ECO:0000259" key="2">
    <source>
        <dbReference type="Pfam" id="PF03435"/>
    </source>
</evidence>
<evidence type="ECO:0000256" key="1">
    <source>
        <dbReference type="ARBA" id="ARBA00023002"/>
    </source>
</evidence>
<dbReference type="PANTHER" id="PTHR11133:SF22">
    <property type="entry name" value="ALPHA-AMINOADIPIC SEMIALDEHYDE SYNTHASE, MITOCHONDRIAL"/>
    <property type="match status" value="1"/>
</dbReference>
<dbReference type="Pfam" id="PF03435">
    <property type="entry name" value="Sacchrp_dh_NADP"/>
    <property type="match status" value="1"/>
</dbReference>
<dbReference type="AlphaFoldDB" id="A0A1R3V1T8"/>
<dbReference type="InterPro" id="IPR036291">
    <property type="entry name" value="NAD(P)-bd_dom_sf"/>
</dbReference>
<evidence type="ECO:0000313" key="4">
    <source>
        <dbReference type="EMBL" id="SIT53850.1"/>
    </source>
</evidence>
<dbReference type="Pfam" id="PF16653">
    <property type="entry name" value="Sacchrp_dh_C"/>
    <property type="match status" value="1"/>
</dbReference>
<sequence length="387" mass="41359">MKIAVLGGLGLQGRAAIADLVASAGVEEVVCVDTAPDGAARLGGLTDLARVRFVVPEGAIAPVLANVLTGVDAAIDLLPQPLMREAVLAAITTRTPLVTTNYGKTIADLDPAAEAAGLSIMTECGLDPGIDLVLYARAARQFDAITAIDSYCGGIPEPKAMAKPLCYKVSWNFDMVLMSQNRDSVLVEGGKRVDVPAGQQHENRFIHQIEVVGLGRLEAFPNGDAPHYADMLAAAKGLQRSGRYSLRWPGWSAFWAPLKELGFLSEDKVPGVGASPREFLGRLLGPQLQYGADEKDLCVMRNVFTGTQDGRRKTVMSDLVIERDLASGLFGMSLGVGYPASIVAQMLARGEITEPGLLNPLLHVPDGRFLDELARRGLRVSETIDWD</sequence>
<dbReference type="Gene3D" id="3.40.50.720">
    <property type="entry name" value="NAD(P)-binding Rossmann-like Domain"/>
    <property type="match status" value="2"/>
</dbReference>
<dbReference type="Proteomes" id="UP000188388">
    <property type="component" value="Unassembled WGS sequence"/>
</dbReference>
<dbReference type="SUPFAM" id="SSF55347">
    <property type="entry name" value="Glyceraldehyde-3-phosphate dehydrogenase-like, C-terminal domain"/>
    <property type="match status" value="1"/>
</dbReference>